<dbReference type="InterPro" id="IPR012902">
    <property type="entry name" value="N_methyl_site"/>
</dbReference>
<evidence type="ECO:0000256" key="2">
    <source>
        <dbReference type="ARBA" id="ARBA00022481"/>
    </source>
</evidence>
<evidence type="ECO:0000256" key="3">
    <source>
        <dbReference type="ARBA" id="ARBA00022692"/>
    </source>
</evidence>
<dbReference type="AlphaFoldDB" id="A0A943HK67"/>
<sequence>MRKKLQNKRGFTLVELIVVLTILGVLAAMLIPALQGYIEKALETSDIVNVRAAYMQVLSDAMTGDVTAEQTVQLKQGQDGWQHFDPVTIAGITHYADEGNTANWIGSPAARGTCTVSYVEGTGVVLTWSGASKPQPAPIRPTVDLTENLHGILKNSGLLETDLKDFTARGKFYEIDSSCPNSTMVPKVQAQIGKNSLLSTGTWDFRKISGEDPGRYLFWTSVDVTKFAVGTEVPVLVSKEDGGTFYITTMPVTTSNVKNQTYNVIGKGITNRTTLHPYIQGTAYTSLEDAYAAYADMVKNSYSQYADTLPR</sequence>
<name>A0A943HK67_9FIRM</name>
<dbReference type="SUPFAM" id="SSF54523">
    <property type="entry name" value="Pili subunits"/>
    <property type="match status" value="1"/>
</dbReference>
<dbReference type="Proteomes" id="UP000759273">
    <property type="component" value="Unassembled WGS sequence"/>
</dbReference>
<dbReference type="NCBIfam" id="TIGR02532">
    <property type="entry name" value="IV_pilin_GFxxxE"/>
    <property type="match status" value="1"/>
</dbReference>
<dbReference type="PANTHER" id="PTHR30093:SF44">
    <property type="entry name" value="TYPE II SECRETION SYSTEM CORE PROTEIN G"/>
    <property type="match status" value="1"/>
</dbReference>
<evidence type="ECO:0000256" key="6">
    <source>
        <dbReference type="SAM" id="Phobius"/>
    </source>
</evidence>
<dbReference type="PROSITE" id="PS00409">
    <property type="entry name" value="PROKAR_NTER_METHYL"/>
    <property type="match status" value="1"/>
</dbReference>
<dbReference type="PANTHER" id="PTHR30093">
    <property type="entry name" value="GENERAL SECRETION PATHWAY PROTEIN G"/>
    <property type="match status" value="1"/>
</dbReference>
<evidence type="ECO:0000313" key="7">
    <source>
        <dbReference type="EMBL" id="MBS5333037.1"/>
    </source>
</evidence>
<dbReference type="InterPro" id="IPR045584">
    <property type="entry name" value="Pilin-like"/>
</dbReference>
<organism evidence="7 8">
    <name type="scientific">Subdoligranulum variabile</name>
    <dbReference type="NCBI Taxonomy" id="214851"/>
    <lineage>
        <taxon>Bacteria</taxon>
        <taxon>Bacillati</taxon>
        <taxon>Bacillota</taxon>
        <taxon>Clostridia</taxon>
        <taxon>Eubacteriales</taxon>
        <taxon>Oscillospiraceae</taxon>
        <taxon>Subdoligranulum</taxon>
    </lineage>
</organism>
<accession>A0A943HK67</accession>
<evidence type="ECO:0000313" key="8">
    <source>
        <dbReference type="Proteomes" id="UP000759273"/>
    </source>
</evidence>
<keyword evidence="2" id="KW-0488">Methylation</keyword>
<comment type="subcellular location">
    <subcellularLocation>
        <location evidence="1">Membrane</location>
        <topology evidence="1">Single-pass membrane protein</topology>
    </subcellularLocation>
</comment>
<evidence type="ECO:0000256" key="4">
    <source>
        <dbReference type="ARBA" id="ARBA00022989"/>
    </source>
</evidence>
<gene>
    <name evidence="7" type="ORF">KHY36_10985</name>
</gene>
<evidence type="ECO:0000256" key="5">
    <source>
        <dbReference type="ARBA" id="ARBA00023136"/>
    </source>
</evidence>
<keyword evidence="4 6" id="KW-1133">Transmembrane helix</keyword>
<dbReference type="Gene3D" id="3.30.700.10">
    <property type="entry name" value="Glycoprotein, Type 4 Pilin"/>
    <property type="match status" value="1"/>
</dbReference>
<proteinExistence type="predicted"/>
<protein>
    <submittedName>
        <fullName evidence="7">Type II secretion system protein</fullName>
    </submittedName>
</protein>
<feature type="transmembrane region" description="Helical" evidence="6">
    <location>
        <begin position="12"/>
        <end position="34"/>
    </location>
</feature>
<keyword evidence="5 6" id="KW-0472">Membrane</keyword>
<comment type="caution">
    <text evidence="7">The sequence shown here is derived from an EMBL/GenBank/DDBJ whole genome shotgun (WGS) entry which is preliminary data.</text>
</comment>
<dbReference type="EMBL" id="JAGZGG010000028">
    <property type="protein sequence ID" value="MBS5333037.1"/>
    <property type="molecule type" value="Genomic_DNA"/>
</dbReference>
<dbReference type="Pfam" id="PF07963">
    <property type="entry name" value="N_methyl"/>
    <property type="match status" value="1"/>
</dbReference>
<evidence type="ECO:0000256" key="1">
    <source>
        <dbReference type="ARBA" id="ARBA00004167"/>
    </source>
</evidence>
<reference evidence="7" key="1">
    <citation type="submission" date="2021-02" db="EMBL/GenBank/DDBJ databases">
        <title>Infant gut strain persistence is associated with maternal origin, phylogeny, and functional potential including surface adhesion and iron acquisition.</title>
        <authorList>
            <person name="Lou Y.C."/>
        </authorList>
    </citation>
    <scope>NUCLEOTIDE SEQUENCE</scope>
    <source>
        <strain evidence="7">L3_101_000M1_dasL3_101_000M1_concoct_87</strain>
    </source>
</reference>
<dbReference type="GO" id="GO:0016020">
    <property type="term" value="C:membrane"/>
    <property type="evidence" value="ECO:0007669"/>
    <property type="project" value="UniProtKB-SubCell"/>
</dbReference>
<keyword evidence="3 6" id="KW-0812">Transmembrane</keyword>